<dbReference type="Pfam" id="PF02902">
    <property type="entry name" value="Peptidase_C48"/>
    <property type="match status" value="1"/>
</dbReference>
<proteinExistence type="inferred from homology"/>
<feature type="domain" description="Ubiquitin-like protease family profile" evidence="5">
    <location>
        <begin position="379"/>
        <end position="542"/>
    </location>
</feature>
<dbReference type="SUPFAM" id="SSF54001">
    <property type="entry name" value="Cysteine proteinases"/>
    <property type="match status" value="1"/>
</dbReference>
<dbReference type="GO" id="GO:0016929">
    <property type="term" value="F:deSUMOylase activity"/>
    <property type="evidence" value="ECO:0007669"/>
    <property type="project" value="TreeGrafter"/>
</dbReference>
<dbReference type="PROSITE" id="PS50600">
    <property type="entry name" value="ULP_PROTEASE"/>
    <property type="match status" value="1"/>
</dbReference>
<dbReference type="EnsemblMetazoa" id="CJA04469b.1">
    <property type="protein sequence ID" value="CJA04469b.1"/>
    <property type="gene ID" value="WBGene00123673"/>
</dbReference>
<evidence type="ECO:0000256" key="2">
    <source>
        <dbReference type="ARBA" id="ARBA00022670"/>
    </source>
</evidence>
<accession>A0A8R1HKN2</accession>
<protein>
    <submittedName>
        <fullName evidence="6">ULP_PROTEASE domain-containing protein</fullName>
    </submittedName>
</protein>
<keyword evidence="2" id="KW-0645">Protease</keyword>
<reference evidence="7" key="1">
    <citation type="submission" date="2010-08" db="EMBL/GenBank/DDBJ databases">
        <authorList>
            <consortium name="Caenorhabditis japonica Sequencing Consortium"/>
            <person name="Wilson R.K."/>
        </authorList>
    </citation>
    <scope>NUCLEOTIDE SEQUENCE [LARGE SCALE GENOMIC DNA]</scope>
    <source>
        <strain evidence="7">DF5081</strain>
    </source>
</reference>
<dbReference type="Proteomes" id="UP000005237">
    <property type="component" value="Unassembled WGS sequence"/>
</dbReference>
<reference evidence="6" key="2">
    <citation type="submission" date="2022-06" db="UniProtKB">
        <authorList>
            <consortium name="EnsemblMetazoa"/>
        </authorList>
    </citation>
    <scope>IDENTIFICATION</scope>
    <source>
        <strain evidence="6">DF5081</strain>
    </source>
</reference>
<dbReference type="InterPro" id="IPR003653">
    <property type="entry name" value="Peptidase_C48_C"/>
</dbReference>
<dbReference type="FunFam" id="3.40.395.10:FF:000001">
    <property type="entry name" value="Sentrin-specific protease 1"/>
    <property type="match status" value="1"/>
</dbReference>
<evidence type="ECO:0000256" key="3">
    <source>
        <dbReference type="ARBA" id="ARBA00022801"/>
    </source>
</evidence>
<evidence type="ECO:0000313" key="7">
    <source>
        <dbReference type="Proteomes" id="UP000005237"/>
    </source>
</evidence>
<dbReference type="PANTHER" id="PTHR12606">
    <property type="entry name" value="SENTRIN/SUMO-SPECIFIC PROTEASE"/>
    <property type="match status" value="1"/>
</dbReference>
<organism evidence="6 7">
    <name type="scientific">Caenorhabditis japonica</name>
    <dbReference type="NCBI Taxonomy" id="281687"/>
    <lineage>
        <taxon>Eukaryota</taxon>
        <taxon>Metazoa</taxon>
        <taxon>Ecdysozoa</taxon>
        <taxon>Nematoda</taxon>
        <taxon>Chromadorea</taxon>
        <taxon>Rhabditida</taxon>
        <taxon>Rhabditina</taxon>
        <taxon>Rhabditomorpha</taxon>
        <taxon>Rhabditoidea</taxon>
        <taxon>Rhabditidae</taxon>
        <taxon>Peloderinae</taxon>
        <taxon>Caenorhabditis</taxon>
    </lineage>
</organism>
<dbReference type="PANTHER" id="PTHR12606:SF141">
    <property type="entry name" value="GH15225P-RELATED"/>
    <property type="match status" value="1"/>
</dbReference>
<evidence type="ECO:0000256" key="1">
    <source>
        <dbReference type="ARBA" id="ARBA00005234"/>
    </source>
</evidence>
<dbReference type="GO" id="GO:0006508">
    <property type="term" value="P:proteolysis"/>
    <property type="evidence" value="ECO:0007669"/>
    <property type="project" value="UniProtKB-KW"/>
</dbReference>
<evidence type="ECO:0000259" key="5">
    <source>
        <dbReference type="PROSITE" id="PS50600"/>
    </source>
</evidence>
<dbReference type="GO" id="GO:0080090">
    <property type="term" value="P:regulation of primary metabolic process"/>
    <property type="evidence" value="ECO:0007669"/>
    <property type="project" value="UniProtKB-ARBA"/>
</dbReference>
<keyword evidence="3" id="KW-0378">Hydrolase</keyword>
<evidence type="ECO:0000256" key="4">
    <source>
        <dbReference type="ARBA" id="ARBA00022807"/>
    </source>
</evidence>
<dbReference type="AlphaFoldDB" id="A0A8R1HKN2"/>
<dbReference type="InterPro" id="IPR038765">
    <property type="entry name" value="Papain-like_cys_pep_sf"/>
</dbReference>
<dbReference type="GO" id="GO:0060255">
    <property type="term" value="P:regulation of macromolecule metabolic process"/>
    <property type="evidence" value="ECO:0007669"/>
    <property type="project" value="UniProtKB-ARBA"/>
</dbReference>
<name>A0A8R1HKN2_CAEJA</name>
<sequence length="575" mass="66962">MMNPGRSPVKDVCRNDSETVIQKSMERQEEQEENEVAEINDIISIERVEEKQDENDIIIINAEKNSTTELCDEYTDFTLSQTDDDIEVLGVKLAMNPNRDLRNARAFQNEIIFINSIDESANEDVISRNRSSFSTKNARDYWRRTTKKSADWRRIAVRHHLEDSRCIQRVSSSPIRKATSHKSENISLDRYRQLMVQCGYVKPLNFDTRVDRKSKKNDAKDLLIEAKNAIAGINSSKFATPFLSQDSSVISENPTTFSSFTSEYKISKPITEILSKIENLNIDVSTKDRYQSVYEATKRKEDALQEELRLRQEHRTQTKGDAQEKVRQRLALQGIVIRSKLGEKKEEFMPLPAAADQLIEKAWTNIAQSNEQFVEAFGIQIVRRDLQTLFGLNWLNDNIINFYLQLICERSTSENTYPRVYAFNTFFYTNIVDKGYASVKRWTRKVDIFSYSIILVPIHLGMHWCMSVIDIDEKKINFYDSLYNDNEKVLSELSGYLNSESMDKKKTKFDFTGWNIVQLTEIPRQRNGSDCGVFSCQFGEWASRRKIPEFSQKHMPYYRKRMVHEIVTKRLLATI</sequence>
<dbReference type="GO" id="GO:0005634">
    <property type="term" value="C:nucleus"/>
    <property type="evidence" value="ECO:0007669"/>
    <property type="project" value="TreeGrafter"/>
</dbReference>
<keyword evidence="4" id="KW-0788">Thiol protease</keyword>
<dbReference type="Gene3D" id="3.40.395.10">
    <property type="entry name" value="Adenoviral Proteinase, Chain A"/>
    <property type="match status" value="1"/>
</dbReference>
<dbReference type="GO" id="GO:0016926">
    <property type="term" value="P:protein desumoylation"/>
    <property type="evidence" value="ECO:0007669"/>
    <property type="project" value="TreeGrafter"/>
</dbReference>
<keyword evidence="7" id="KW-1185">Reference proteome</keyword>
<comment type="similarity">
    <text evidence="1">Belongs to the peptidase C48 family.</text>
</comment>
<evidence type="ECO:0000313" key="6">
    <source>
        <dbReference type="EnsemblMetazoa" id="CJA04469b.1"/>
    </source>
</evidence>